<keyword evidence="4" id="KW-0539">Nucleus</keyword>
<feature type="domain" description="Myb-like" evidence="5">
    <location>
        <begin position="9"/>
        <end position="61"/>
    </location>
</feature>
<sequence length="285" mass="32580">MMLRSPTLENGVKKGPWTPEEDKKLVDYIEKHGYGSWRSLPNLAGLNRCGKSCRLRWTNYLRPDIIRGNFSDQEEQIIINLHGVLGNKWSIIARHLPGRTDNEIKNFWNTHLKKKLLQMGIDPITHMPRTNPYLNNLSNLHHLLSFSTAPWDNPLGLHSEITQLAKAQLLQNLWQLPIPSSPFLYNSLFNGQQISSLQTLPISVEPSEKPLSCEDCDGAMDDTLGFRNDSNQSETPYDMSQSSSSLMNLIPTSLECLKIPTVVEDEWEDLINDEESNSYWKHVVE</sequence>
<evidence type="ECO:0000259" key="5">
    <source>
        <dbReference type="PROSITE" id="PS50090"/>
    </source>
</evidence>
<organism evidence="7 8">
    <name type="scientific">Cucurbita maxima</name>
    <name type="common">Pumpkin</name>
    <name type="synonym">Winter squash</name>
    <dbReference type="NCBI Taxonomy" id="3661"/>
    <lineage>
        <taxon>Eukaryota</taxon>
        <taxon>Viridiplantae</taxon>
        <taxon>Streptophyta</taxon>
        <taxon>Embryophyta</taxon>
        <taxon>Tracheophyta</taxon>
        <taxon>Spermatophyta</taxon>
        <taxon>Magnoliopsida</taxon>
        <taxon>eudicotyledons</taxon>
        <taxon>Gunneridae</taxon>
        <taxon>Pentapetalae</taxon>
        <taxon>rosids</taxon>
        <taxon>fabids</taxon>
        <taxon>Cucurbitales</taxon>
        <taxon>Cucurbitaceae</taxon>
        <taxon>Cucurbiteae</taxon>
        <taxon>Cucurbita</taxon>
    </lineage>
</organism>
<dbReference type="GO" id="GO:0003677">
    <property type="term" value="F:DNA binding"/>
    <property type="evidence" value="ECO:0007669"/>
    <property type="project" value="UniProtKB-KW"/>
</dbReference>
<evidence type="ECO:0000256" key="1">
    <source>
        <dbReference type="ARBA" id="ARBA00004123"/>
    </source>
</evidence>
<dbReference type="InterPro" id="IPR001005">
    <property type="entry name" value="SANT/Myb"/>
</dbReference>
<keyword evidence="3" id="KW-0238">DNA-binding</keyword>
<dbReference type="PANTHER" id="PTHR10641:SF1303">
    <property type="entry name" value="MYB TRANSCRIPTION FACTOR"/>
    <property type="match status" value="1"/>
</dbReference>
<dbReference type="Pfam" id="PF00249">
    <property type="entry name" value="Myb_DNA-binding"/>
    <property type="match status" value="2"/>
</dbReference>
<dbReference type="GeneID" id="111499982"/>
<keyword evidence="7" id="KW-1185">Reference proteome</keyword>
<dbReference type="PROSITE" id="PS50090">
    <property type="entry name" value="MYB_LIKE"/>
    <property type="match status" value="2"/>
</dbReference>
<accession>A0A6J1KYY0</accession>
<comment type="subcellular location">
    <subcellularLocation>
        <location evidence="1">Nucleus</location>
    </subcellularLocation>
</comment>
<dbReference type="InterPro" id="IPR015495">
    <property type="entry name" value="Myb_TF_plants"/>
</dbReference>
<dbReference type="CDD" id="cd00167">
    <property type="entry name" value="SANT"/>
    <property type="match status" value="2"/>
</dbReference>
<dbReference type="SUPFAM" id="SSF46689">
    <property type="entry name" value="Homeodomain-like"/>
    <property type="match status" value="1"/>
</dbReference>
<evidence type="ECO:0000256" key="2">
    <source>
        <dbReference type="ARBA" id="ARBA00022737"/>
    </source>
</evidence>
<dbReference type="KEGG" id="cmax:111499982"/>
<dbReference type="Gene3D" id="1.10.10.60">
    <property type="entry name" value="Homeodomain-like"/>
    <property type="match status" value="2"/>
</dbReference>
<dbReference type="PANTHER" id="PTHR10641">
    <property type="entry name" value="MYB FAMILY TRANSCRIPTION FACTOR"/>
    <property type="match status" value="1"/>
</dbReference>
<evidence type="ECO:0000256" key="3">
    <source>
        <dbReference type="ARBA" id="ARBA00023125"/>
    </source>
</evidence>
<keyword evidence="2" id="KW-0677">Repeat</keyword>
<feature type="domain" description="HTH myb-type" evidence="6">
    <location>
        <begin position="62"/>
        <end position="116"/>
    </location>
</feature>
<dbReference type="Proteomes" id="UP000504608">
    <property type="component" value="Unplaced"/>
</dbReference>
<evidence type="ECO:0000256" key="4">
    <source>
        <dbReference type="ARBA" id="ARBA00023242"/>
    </source>
</evidence>
<name>A0A6J1KYY0_CUCMA</name>
<feature type="domain" description="HTH myb-type" evidence="6">
    <location>
        <begin position="9"/>
        <end position="61"/>
    </location>
</feature>
<dbReference type="AlphaFoldDB" id="A0A6J1KYY0"/>
<dbReference type="FunFam" id="1.10.10.60:FF:000349">
    <property type="entry name" value="Transcription factor MYB39"/>
    <property type="match status" value="1"/>
</dbReference>
<dbReference type="PROSITE" id="PS51294">
    <property type="entry name" value="HTH_MYB"/>
    <property type="match status" value="2"/>
</dbReference>
<dbReference type="GO" id="GO:0005634">
    <property type="term" value="C:nucleus"/>
    <property type="evidence" value="ECO:0007669"/>
    <property type="project" value="UniProtKB-SubCell"/>
</dbReference>
<protein>
    <submittedName>
        <fullName evidence="8">Transcription factor MYB39-like</fullName>
    </submittedName>
</protein>
<gene>
    <name evidence="8" type="primary">LOC111499982</name>
</gene>
<dbReference type="RefSeq" id="XP_023007517.1">
    <property type="nucleotide sequence ID" value="XM_023151749.1"/>
</dbReference>
<proteinExistence type="predicted"/>
<evidence type="ECO:0000259" key="6">
    <source>
        <dbReference type="PROSITE" id="PS51294"/>
    </source>
</evidence>
<dbReference type="SMART" id="SM00717">
    <property type="entry name" value="SANT"/>
    <property type="match status" value="2"/>
</dbReference>
<evidence type="ECO:0000313" key="7">
    <source>
        <dbReference type="Proteomes" id="UP000504608"/>
    </source>
</evidence>
<dbReference type="InterPro" id="IPR009057">
    <property type="entry name" value="Homeodomain-like_sf"/>
</dbReference>
<dbReference type="InterPro" id="IPR017930">
    <property type="entry name" value="Myb_dom"/>
</dbReference>
<feature type="domain" description="Myb-like" evidence="5">
    <location>
        <begin position="62"/>
        <end position="112"/>
    </location>
</feature>
<evidence type="ECO:0000313" key="8">
    <source>
        <dbReference type="RefSeq" id="XP_023007517.1"/>
    </source>
</evidence>
<dbReference type="FunFam" id="1.10.10.60:FF:000001">
    <property type="entry name" value="MYB-related transcription factor"/>
    <property type="match status" value="1"/>
</dbReference>
<reference evidence="8" key="1">
    <citation type="submission" date="2025-08" db="UniProtKB">
        <authorList>
            <consortium name="RefSeq"/>
        </authorList>
    </citation>
    <scope>IDENTIFICATION</scope>
    <source>
        <tissue evidence="8">Young leaves</tissue>
    </source>
</reference>
<dbReference type="OrthoDB" id="2143914at2759"/>